<gene>
    <name evidence="18" type="ORF">MCOR_34216</name>
</gene>
<protein>
    <submittedName>
        <fullName evidence="18">NOTCH2</fullName>
    </submittedName>
</protein>
<dbReference type="SMART" id="SM00181">
    <property type="entry name" value="EGF"/>
    <property type="match status" value="3"/>
</dbReference>
<name>A0A6J8CX38_MYTCO</name>
<dbReference type="PROSITE" id="PS01187">
    <property type="entry name" value="EGF_CA"/>
    <property type="match status" value="1"/>
</dbReference>
<dbReference type="PROSITE" id="PS01186">
    <property type="entry name" value="EGF_2"/>
    <property type="match status" value="3"/>
</dbReference>
<dbReference type="FunFam" id="2.10.25.10:FF:000565">
    <property type="entry name" value="Predicted protein"/>
    <property type="match status" value="1"/>
</dbReference>
<dbReference type="PANTHER" id="PTHR12916">
    <property type="entry name" value="CYTOCHROME C OXIDASE POLYPEPTIDE VIC-2"/>
    <property type="match status" value="1"/>
</dbReference>
<feature type="domain" description="EGF-like" evidence="16">
    <location>
        <begin position="165"/>
        <end position="201"/>
    </location>
</feature>
<evidence type="ECO:0000256" key="12">
    <source>
        <dbReference type="ARBA" id="ARBA00023157"/>
    </source>
</evidence>
<evidence type="ECO:0000256" key="15">
    <source>
        <dbReference type="SAM" id="Phobius"/>
    </source>
</evidence>
<dbReference type="InterPro" id="IPR001881">
    <property type="entry name" value="EGF-like_Ca-bd_dom"/>
</dbReference>
<evidence type="ECO:0000259" key="16">
    <source>
        <dbReference type="PROSITE" id="PS50026"/>
    </source>
</evidence>
<dbReference type="SUPFAM" id="SSF57196">
    <property type="entry name" value="EGF/Laminin"/>
    <property type="match status" value="3"/>
</dbReference>
<feature type="transmembrane region" description="Helical" evidence="15">
    <location>
        <begin position="6"/>
        <end position="26"/>
    </location>
</feature>
<dbReference type="FunFam" id="2.10.25.10:FF:000309">
    <property type="entry name" value="Uncharacterized protein, isoform A"/>
    <property type="match status" value="1"/>
</dbReference>
<dbReference type="GO" id="GO:0005509">
    <property type="term" value="F:calcium ion binding"/>
    <property type="evidence" value="ECO:0007669"/>
    <property type="project" value="InterPro"/>
</dbReference>
<keyword evidence="4 14" id="KW-0245">EGF-like domain</keyword>
<evidence type="ECO:0000256" key="3">
    <source>
        <dbReference type="ARBA" id="ARBA00022475"/>
    </source>
</evidence>
<evidence type="ECO:0000256" key="9">
    <source>
        <dbReference type="ARBA" id="ARBA00022782"/>
    </source>
</evidence>
<evidence type="ECO:0000256" key="4">
    <source>
        <dbReference type="ARBA" id="ARBA00022536"/>
    </source>
</evidence>
<dbReference type="PRINTS" id="PR00010">
    <property type="entry name" value="EGFBLOOD"/>
</dbReference>
<keyword evidence="3" id="KW-1003">Cell membrane</keyword>
<keyword evidence="12 14" id="KW-1015">Disulfide bond</keyword>
<dbReference type="GO" id="GO:0016324">
    <property type="term" value="C:apical plasma membrane"/>
    <property type="evidence" value="ECO:0007669"/>
    <property type="project" value="UniProtKB-SubCell"/>
</dbReference>
<feature type="disulfide bond" evidence="14">
    <location>
        <begin position="229"/>
        <end position="238"/>
    </location>
</feature>
<keyword evidence="19" id="KW-1185">Reference proteome</keyword>
<dbReference type="SMART" id="SM00179">
    <property type="entry name" value="EGF_CA"/>
    <property type="match status" value="3"/>
</dbReference>
<dbReference type="InterPro" id="IPR036179">
    <property type="entry name" value="Ig-like_dom_sf"/>
</dbReference>
<feature type="domain" description="EGF-like" evidence="16">
    <location>
        <begin position="203"/>
        <end position="239"/>
    </location>
</feature>
<keyword evidence="6 15" id="KW-0812">Transmembrane</keyword>
<dbReference type="GO" id="GO:0048592">
    <property type="term" value="P:eye morphogenesis"/>
    <property type="evidence" value="ECO:0007669"/>
    <property type="project" value="UniProtKB-ARBA"/>
</dbReference>
<evidence type="ECO:0000256" key="1">
    <source>
        <dbReference type="ARBA" id="ARBA00004247"/>
    </source>
</evidence>
<dbReference type="AlphaFoldDB" id="A0A6J8CX38"/>
<keyword evidence="8" id="KW-0677">Repeat</keyword>
<evidence type="ECO:0000256" key="8">
    <source>
        <dbReference type="ARBA" id="ARBA00022737"/>
    </source>
</evidence>
<reference evidence="18 19" key="1">
    <citation type="submission" date="2020-06" db="EMBL/GenBank/DDBJ databases">
        <authorList>
            <person name="Li R."/>
            <person name="Bekaert M."/>
        </authorList>
    </citation>
    <scope>NUCLEOTIDE SEQUENCE [LARGE SCALE GENOMIC DNA]</scope>
    <source>
        <strain evidence="19">wild</strain>
    </source>
</reference>
<dbReference type="GO" id="GO:0051241">
    <property type="term" value="P:negative regulation of multicellular organismal process"/>
    <property type="evidence" value="ECO:0007669"/>
    <property type="project" value="UniProtKB-ARBA"/>
</dbReference>
<dbReference type="FunFam" id="2.10.25.10:FF:000122">
    <property type="entry name" value="Protein crumbs homolog 2"/>
    <property type="match status" value="1"/>
</dbReference>
<feature type="transmembrane region" description="Helical" evidence="15">
    <location>
        <begin position="452"/>
        <end position="479"/>
    </location>
</feature>
<evidence type="ECO:0000256" key="14">
    <source>
        <dbReference type="PROSITE-ProRule" id="PRU00076"/>
    </source>
</evidence>
<dbReference type="Gene3D" id="2.10.25.10">
    <property type="entry name" value="Laminin"/>
    <property type="match status" value="3"/>
</dbReference>
<dbReference type="InterPro" id="IPR007110">
    <property type="entry name" value="Ig-like_dom"/>
</dbReference>
<keyword evidence="2" id="KW-0217">Developmental protein</keyword>
<evidence type="ECO:0000259" key="17">
    <source>
        <dbReference type="PROSITE" id="PS50835"/>
    </source>
</evidence>
<keyword evidence="5" id="KW-0597">Phosphoprotein</keyword>
<dbReference type="PROSITE" id="PS00022">
    <property type="entry name" value="EGF_1"/>
    <property type="match status" value="3"/>
</dbReference>
<dbReference type="GO" id="GO:0003002">
    <property type="term" value="P:regionalization"/>
    <property type="evidence" value="ECO:0007669"/>
    <property type="project" value="UniProtKB-ARBA"/>
</dbReference>
<dbReference type="GO" id="GO:0005112">
    <property type="term" value="F:Notch binding"/>
    <property type="evidence" value="ECO:0007669"/>
    <property type="project" value="TreeGrafter"/>
</dbReference>
<keyword evidence="10 15" id="KW-1133">Transmembrane helix</keyword>
<dbReference type="CDD" id="cd00054">
    <property type="entry name" value="EGF_CA"/>
    <property type="match status" value="3"/>
</dbReference>
<dbReference type="SUPFAM" id="SSF48726">
    <property type="entry name" value="Immunoglobulin"/>
    <property type="match status" value="2"/>
</dbReference>
<sequence length="638" mass="72979">MINQKLHIIHYIILAVLVLGGRNVFLKWKIQGSKVKLTCQVQKLLDFPVEFYNPDKNKVALCFTPLKRNSKPNCVSTFDIWQDLSINETDLYVPIKQGIQTNGRWTCRNGNVEENDYADVTTYTSWDINECVYTPCQHGGSCINARNGYYCKCVAGFSGIQCEQDIDECVSEPCQNQGRCLNQRNKFTCMCRPGYFGENCQHDIDDCESHPCINGGTCKDEVNSFICMCKSGFTGKFCEKEVPVLEIDNERVCRFNAIKTLSCQLTGDLSYKLLPWIHSVKDKVIRQVNSSVIGNKVTAQVGPCSSEDFGTYTCTAWKEMNGHITEIKKRKFLNIQGKPVCKDSFVTVKNRSAEVTVQVHSFPFISNIKWYKSTEQIGSDPYKYQTENMSYVTTTKLYGVQVPIEGYKLQLIISGIGKDDLDKYGAKVTNDFGDVMCKAEFRFPGLDDHKYLLNWWIIPTIFNVLLVVVFIMVCFYAYYKRREKGTFNTPKIENNIPQKENTDVKSCQNSYGTVNENSYETVHEIDFISEEALSEVDVTTEGNGDSDYEQIDTSDYEQVGKLCETKLDDVNNVPIYLDLQENYIHPDKKDARLLMRQQHDTTTNDNATENVCTYDVPDEKDEVYSTECNLRIVRPRTF</sequence>
<accession>A0A6J8CX38</accession>
<dbReference type="OrthoDB" id="5953235at2759"/>
<keyword evidence="9" id="KW-0221">Differentiation</keyword>
<evidence type="ECO:0000256" key="6">
    <source>
        <dbReference type="ARBA" id="ARBA00022692"/>
    </source>
</evidence>
<dbReference type="PROSITE" id="PS00010">
    <property type="entry name" value="ASX_HYDROXYL"/>
    <property type="match status" value="3"/>
</dbReference>
<evidence type="ECO:0000256" key="7">
    <source>
        <dbReference type="ARBA" id="ARBA00022729"/>
    </source>
</evidence>
<dbReference type="InterPro" id="IPR000152">
    <property type="entry name" value="EGF-type_Asp/Asn_hydroxyl_site"/>
</dbReference>
<comment type="subcellular location">
    <subcellularLocation>
        <location evidence="1">Apical cell membrane</location>
        <topology evidence="1">Single-pass type I membrane protein</topology>
    </subcellularLocation>
</comment>
<feature type="domain" description="Ig-like" evidence="17">
    <location>
        <begin position="243"/>
        <end position="316"/>
    </location>
</feature>
<feature type="domain" description="EGF-like" evidence="16">
    <location>
        <begin position="127"/>
        <end position="163"/>
    </location>
</feature>
<dbReference type="GO" id="GO:0007219">
    <property type="term" value="P:Notch signaling pathway"/>
    <property type="evidence" value="ECO:0007669"/>
    <property type="project" value="TreeGrafter"/>
</dbReference>
<dbReference type="InterPro" id="IPR013783">
    <property type="entry name" value="Ig-like_fold"/>
</dbReference>
<dbReference type="PROSITE" id="PS50026">
    <property type="entry name" value="EGF_3"/>
    <property type="match status" value="3"/>
</dbReference>
<evidence type="ECO:0000256" key="13">
    <source>
        <dbReference type="ARBA" id="ARBA00023180"/>
    </source>
</evidence>
<dbReference type="GO" id="GO:0048468">
    <property type="term" value="P:cell development"/>
    <property type="evidence" value="ECO:0007669"/>
    <property type="project" value="UniProtKB-ARBA"/>
</dbReference>
<evidence type="ECO:0000256" key="5">
    <source>
        <dbReference type="ARBA" id="ARBA00022553"/>
    </source>
</evidence>
<dbReference type="GO" id="GO:0060255">
    <property type="term" value="P:regulation of macromolecule metabolic process"/>
    <property type="evidence" value="ECO:0007669"/>
    <property type="project" value="UniProtKB-ARBA"/>
</dbReference>
<dbReference type="GO" id="GO:0008593">
    <property type="term" value="P:regulation of Notch signaling pathway"/>
    <property type="evidence" value="ECO:0007669"/>
    <property type="project" value="UniProtKB-ARBA"/>
</dbReference>
<evidence type="ECO:0000256" key="10">
    <source>
        <dbReference type="ARBA" id="ARBA00022989"/>
    </source>
</evidence>
<dbReference type="GO" id="GO:0080090">
    <property type="term" value="P:regulation of primary metabolic process"/>
    <property type="evidence" value="ECO:0007669"/>
    <property type="project" value="UniProtKB-ARBA"/>
</dbReference>
<evidence type="ECO:0000256" key="2">
    <source>
        <dbReference type="ARBA" id="ARBA00022473"/>
    </source>
</evidence>
<keyword evidence="11 15" id="KW-0472">Membrane</keyword>
<proteinExistence type="predicted"/>
<dbReference type="InterPro" id="IPR000742">
    <property type="entry name" value="EGF"/>
</dbReference>
<dbReference type="EMBL" id="CACVKT020006153">
    <property type="protein sequence ID" value="CAC5399997.1"/>
    <property type="molecule type" value="Genomic_DNA"/>
</dbReference>
<keyword evidence="7" id="KW-0732">Signal</keyword>
<feature type="disulfide bond" evidence="14">
    <location>
        <begin position="191"/>
        <end position="200"/>
    </location>
</feature>
<dbReference type="InterPro" id="IPR018097">
    <property type="entry name" value="EGF_Ca-bd_CS"/>
</dbReference>
<dbReference type="GO" id="GO:0030182">
    <property type="term" value="P:neuron differentiation"/>
    <property type="evidence" value="ECO:0007669"/>
    <property type="project" value="UniProtKB-ARBA"/>
</dbReference>
<dbReference type="PROSITE" id="PS50835">
    <property type="entry name" value="IG_LIKE"/>
    <property type="match status" value="1"/>
</dbReference>
<dbReference type="GO" id="GO:0051093">
    <property type="term" value="P:negative regulation of developmental process"/>
    <property type="evidence" value="ECO:0007669"/>
    <property type="project" value="UniProtKB-ARBA"/>
</dbReference>
<evidence type="ECO:0000313" key="18">
    <source>
        <dbReference type="EMBL" id="CAC5399997.1"/>
    </source>
</evidence>
<dbReference type="Proteomes" id="UP000507470">
    <property type="component" value="Unassembled WGS sequence"/>
</dbReference>
<dbReference type="PANTHER" id="PTHR12916:SF11">
    <property type="entry name" value="MUCIN-4"/>
    <property type="match status" value="1"/>
</dbReference>
<dbReference type="Gene3D" id="2.60.40.10">
    <property type="entry name" value="Immunoglobulins"/>
    <property type="match status" value="1"/>
</dbReference>
<evidence type="ECO:0000313" key="19">
    <source>
        <dbReference type="Proteomes" id="UP000507470"/>
    </source>
</evidence>
<comment type="caution">
    <text evidence="14">Lacks conserved residue(s) required for the propagation of feature annotation.</text>
</comment>
<dbReference type="GO" id="GO:0009967">
    <property type="term" value="P:positive regulation of signal transduction"/>
    <property type="evidence" value="ECO:0007669"/>
    <property type="project" value="UniProtKB-ARBA"/>
</dbReference>
<organism evidence="18 19">
    <name type="scientific">Mytilus coruscus</name>
    <name type="common">Sea mussel</name>
    <dbReference type="NCBI Taxonomy" id="42192"/>
    <lineage>
        <taxon>Eukaryota</taxon>
        <taxon>Metazoa</taxon>
        <taxon>Spiralia</taxon>
        <taxon>Lophotrochozoa</taxon>
        <taxon>Mollusca</taxon>
        <taxon>Bivalvia</taxon>
        <taxon>Autobranchia</taxon>
        <taxon>Pteriomorphia</taxon>
        <taxon>Mytilida</taxon>
        <taxon>Mytiloidea</taxon>
        <taxon>Mytilidae</taxon>
        <taxon>Mytilinae</taxon>
        <taxon>Mytilus</taxon>
    </lineage>
</organism>
<keyword evidence="13" id="KW-0325">Glycoprotein</keyword>
<feature type="disulfide bond" evidence="14">
    <location>
        <begin position="153"/>
        <end position="162"/>
    </location>
</feature>
<evidence type="ECO:0000256" key="11">
    <source>
        <dbReference type="ARBA" id="ARBA00023136"/>
    </source>
</evidence>
<dbReference type="Pfam" id="PF00008">
    <property type="entry name" value="EGF"/>
    <property type="match status" value="3"/>
</dbReference>